<evidence type="ECO:0000256" key="5">
    <source>
        <dbReference type="ARBA" id="ARBA00022692"/>
    </source>
</evidence>
<sequence>MHWLLICHLTIVFLFMLRIALREDLRPDARMAWFMTLLLTPALGCILYFLFGSARMARKVRHYHHQVLENTKRQFIQALGTNFLGSKRVLIETLPNHYQSAFQYLASINHLYPVTGNCAELMADGKVARKRLLQDIEAAKEQVNVLYYIWLNDETGQSVAQALIRAAKRGVSCRAVVDGLGSRAFLKTELWQELQAAGVQTAVALPINHWWTIFQRRIDLRNHRKITLIDGKIVYCGSQNCADEAFVVKAKYAPWVDIMLRLEGPIVTQTQLLFAADWQLASGEAELAIPTKAAEHLSSGFTAQVMGDGPTARSRSTAEFLSTLISTSQETIIISTPYFVPDATVLDALCAAAWRGVEVTLIVPKRNDSWIVSAVSRSHYRRLLEAGIKLYEFRDGLLHAKTLTIDEKITFIGSTNLDLRSFDLNYENNVLLSDEKVTQAVLERQLYYRSRSDLVELKAVLAWSVPRKIWNNLLATISPIL</sequence>
<evidence type="ECO:0000256" key="7">
    <source>
        <dbReference type="ARBA" id="ARBA00022989"/>
    </source>
</evidence>
<keyword evidence="9 13" id="KW-0472">Membrane</keyword>
<dbReference type="CDD" id="cd09152">
    <property type="entry name" value="PLDc_EcCLS_like_1"/>
    <property type="match status" value="1"/>
</dbReference>
<keyword evidence="4 15" id="KW-0808">Transferase</keyword>
<evidence type="ECO:0000256" key="9">
    <source>
        <dbReference type="ARBA" id="ARBA00023136"/>
    </source>
</evidence>
<dbReference type="Pfam" id="PF13396">
    <property type="entry name" value="PLDc_N"/>
    <property type="match status" value="1"/>
</dbReference>
<dbReference type="NCBIfam" id="TIGR04265">
    <property type="entry name" value="bac_cardiolipin"/>
    <property type="match status" value="1"/>
</dbReference>
<evidence type="ECO:0000256" key="8">
    <source>
        <dbReference type="ARBA" id="ARBA00023098"/>
    </source>
</evidence>
<evidence type="ECO:0000256" key="4">
    <source>
        <dbReference type="ARBA" id="ARBA00022679"/>
    </source>
</evidence>
<dbReference type="SUPFAM" id="SSF56024">
    <property type="entry name" value="Phospholipase D/nuclease"/>
    <property type="match status" value="2"/>
</dbReference>
<protein>
    <recommendedName>
        <fullName evidence="12">Cardiolipin synthase</fullName>
        <ecNumber evidence="12">2.7.8.-</ecNumber>
    </recommendedName>
</protein>
<evidence type="ECO:0000256" key="13">
    <source>
        <dbReference type="SAM" id="Phobius"/>
    </source>
</evidence>
<dbReference type="PANTHER" id="PTHR21248">
    <property type="entry name" value="CARDIOLIPIN SYNTHASE"/>
    <property type="match status" value="1"/>
</dbReference>
<evidence type="ECO:0000256" key="1">
    <source>
        <dbReference type="ARBA" id="ARBA00004651"/>
    </source>
</evidence>
<evidence type="ECO:0000256" key="6">
    <source>
        <dbReference type="ARBA" id="ARBA00022737"/>
    </source>
</evidence>
<evidence type="ECO:0000313" key="15">
    <source>
        <dbReference type="EMBL" id="SUO93107.1"/>
    </source>
</evidence>
<dbReference type="InterPro" id="IPR001736">
    <property type="entry name" value="PLipase_D/transphosphatidylase"/>
</dbReference>
<keyword evidence="10" id="KW-0594">Phospholipid biosynthesis</keyword>
<dbReference type="InterPro" id="IPR027379">
    <property type="entry name" value="CLS_N"/>
</dbReference>
<keyword evidence="16" id="KW-1185">Reference proteome</keyword>
<organism evidence="15 16">
    <name type="scientific">Suttonella ornithocola</name>
    <dbReference type="NCBI Taxonomy" id="279832"/>
    <lineage>
        <taxon>Bacteria</taxon>
        <taxon>Pseudomonadati</taxon>
        <taxon>Pseudomonadota</taxon>
        <taxon>Gammaproteobacteria</taxon>
        <taxon>Cardiobacteriales</taxon>
        <taxon>Cardiobacteriaceae</taxon>
        <taxon>Suttonella</taxon>
    </lineage>
</organism>
<evidence type="ECO:0000256" key="3">
    <source>
        <dbReference type="ARBA" id="ARBA00022516"/>
    </source>
</evidence>
<dbReference type="EC" id="2.7.8.-" evidence="12"/>
<dbReference type="EMBL" id="UHIC01000001">
    <property type="protein sequence ID" value="SUO93107.1"/>
    <property type="molecule type" value="Genomic_DNA"/>
</dbReference>
<keyword evidence="7 13" id="KW-1133">Transmembrane helix</keyword>
<dbReference type="RefSeq" id="WP_072576216.1">
    <property type="nucleotide sequence ID" value="NZ_LWHB01000056.1"/>
</dbReference>
<dbReference type="GO" id="GO:0008808">
    <property type="term" value="F:cardiolipin synthase activity"/>
    <property type="evidence" value="ECO:0007669"/>
    <property type="project" value="UniProtKB-UniRule"/>
</dbReference>
<gene>
    <name evidence="15" type="primary">cls_1</name>
    <name evidence="15" type="ORF">NCTC13337_00059</name>
</gene>
<dbReference type="Gene3D" id="3.30.870.10">
    <property type="entry name" value="Endonuclease Chain A"/>
    <property type="match status" value="2"/>
</dbReference>
<keyword evidence="5 13" id="KW-0812">Transmembrane</keyword>
<proteinExistence type="predicted"/>
<dbReference type="PROSITE" id="PS50035">
    <property type="entry name" value="PLD"/>
    <property type="match status" value="2"/>
</dbReference>
<dbReference type="SMART" id="SM00155">
    <property type="entry name" value="PLDc"/>
    <property type="match status" value="2"/>
</dbReference>
<evidence type="ECO:0000256" key="11">
    <source>
        <dbReference type="ARBA" id="ARBA00023264"/>
    </source>
</evidence>
<feature type="domain" description="PLD phosphodiesterase" evidence="14">
    <location>
        <begin position="218"/>
        <end position="245"/>
    </location>
</feature>
<reference evidence="15 16" key="1">
    <citation type="submission" date="2018-06" db="EMBL/GenBank/DDBJ databases">
        <authorList>
            <consortium name="Pathogen Informatics"/>
            <person name="Doyle S."/>
        </authorList>
    </citation>
    <scope>NUCLEOTIDE SEQUENCE [LARGE SCALE GENOMIC DNA]</scope>
    <source>
        <strain evidence="15 16">NCTC13337</strain>
    </source>
</reference>
<accession>A0A380MP97</accession>
<evidence type="ECO:0000259" key="14">
    <source>
        <dbReference type="PROSITE" id="PS50035"/>
    </source>
</evidence>
<keyword evidence="3" id="KW-0444">Lipid biosynthesis</keyword>
<dbReference type="InterPro" id="IPR022924">
    <property type="entry name" value="Cardiolipin_synthase"/>
</dbReference>
<evidence type="ECO:0000313" key="16">
    <source>
        <dbReference type="Proteomes" id="UP000254601"/>
    </source>
</evidence>
<dbReference type="Pfam" id="PF13091">
    <property type="entry name" value="PLDc_2"/>
    <property type="match status" value="2"/>
</dbReference>
<feature type="domain" description="PLD phosphodiesterase" evidence="14">
    <location>
        <begin position="394"/>
        <end position="421"/>
    </location>
</feature>
<dbReference type="GO" id="GO:0005886">
    <property type="term" value="C:plasma membrane"/>
    <property type="evidence" value="ECO:0007669"/>
    <property type="project" value="UniProtKB-SubCell"/>
</dbReference>
<name>A0A380MP97_9GAMM</name>
<keyword evidence="8" id="KW-0443">Lipid metabolism</keyword>
<dbReference type="GO" id="GO:0032049">
    <property type="term" value="P:cardiolipin biosynthetic process"/>
    <property type="evidence" value="ECO:0007669"/>
    <property type="project" value="UniProtKB-UniRule"/>
</dbReference>
<comment type="subcellular location">
    <subcellularLocation>
        <location evidence="1">Cell membrane</location>
        <topology evidence="1">Multi-pass membrane protein</topology>
    </subcellularLocation>
</comment>
<evidence type="ECO:0000256" key="10">
    <source>
        <dbReference type="ARBA" id="ARBA00023209"/>
    </source>
</evidence>
<evidence type="ECO:0000256" key="12">
    <source>
        <dbReference type="NCBIfam" id="TIGR04265"/>
    </source>
</evidence>
<dbReference type="OrthoDB" id="9814092at2"/>
<keyword evidence="11" id="KW-1208">Phospholipid metabolism</keyword>
<dbReference type="InterPro" id="IPR025202">
    <property type="entry name" value="PLD-like_dom"/>
</dbReference>
<dbReference type="PANTHER" id="PTHR21248:SF22">
    <property type="entry name" value="PHOSPHOLIPASE D"/>
    <property type="match status" value="1"/>
</dbReference>
<dbReference type="Proteomes" id="UP000254601">
    <property type="component" value="Unassembled WGS sequence"/>
</dbReference>
<evidence type="ECO:0000256" key="2">
    <source>
        <dbReference type="ARBA" id="ARBA00022475"/>
    </source>
</evidence>
<keyword evidence="6" id="KW-0677">Repeat</keyword>
<dbReference type="CDD" id="cd09158">
    <property type="entry name" value="PLDc_EcCLS_like_2"/>
    <property type="match status" value="1"/>
</dbReference>
<keyword evidence="2" id="KW-1003">Cell membrane</keyword>
<dbReference type="AlphaFoldDB" id="A0A380MP97"/>
<feature type="transmembrane region" description="Helical" evidence="13">
    <location>
        <begin position="32"/>
        <end position="51"/>
    </location>
</feature>